<dbReference type="AlphaFoldDB" id="A0A4Q1JTP6"/>
<accession>A0A4Q1JTP6</accession>
<keyword evidence="1" id="KW-1133">Transmembrane helix</keyword>
<dbReference type="Proteomes" id="UP000289784">
    <property type="component" value="Unassembled WGS sequence"/>
</dbReference>
<evidence type="ECO:0008006" key="4">
    <source>
        <dbReference type="Google" id="ProtNLM"/>
    </source>
</evidence>
<dbReference type="RefSeq" id="WP_129471638.1">
    <property type="nucleotide sequence ID" value="NZ_SAWZ01000006.1"/>
</dbReference>
<keyword evidence="1" id="KW-0472">Membrane</keyword>
<feature type="transmembrane region" description="Helical" evidence="1">
    <location>
        <begin position="119"/>
        <end position="144"/>
    </location>
</feature>
<dbReference type="EMBL" id="SAWZ01000006">
    <property type="protein sequence ID" value="RXR04367.1"/>
    <property type="molecule type" value="Genomic_DNA"/>
</dbReference>
<gene>
    <name evidence="2" type="ORF">EPA99_12915</name>
</gene>
<feature type="transmembrane region" description="Helical" evidence="1">
    <location>
        <begin position="88"/>
        <end position="107"/>
    </location>
</feature>
<proteinExistence type="predicted"/>
<keyword evidence="3" id="KW-1185">Reference proteome</keyword>
<organism evidence="2 3">
    <name type="scientific">Pseudoxanthomonas composti</name>
    <dbReference type="NCBI Taxonomy" id="2137479"/>
    <lineage>
        <taxon>Bacteria</taxon>
        <taxon>Pseudomonadati</taxon>
        <taxon>Pseudomonadota</taxon>
        <taxon>Gammaproteobacteria</taxon>
        <taxon>Lysobacterales</taxon>
        <taxon>Lysobacteraceae</taxon>
        <taxon>Pseudoxanthomonas</taxon>
    </lineage>
</organism>
<feature type="transmembrane region" description="Helical" evidence="1">
    <location>
        <begin position="164"/>
        <end position="185"/>
    </location>
</feature>
<evidence type="ECO:0000313" key="3">
    <source>
        <dbReference type="Proteomes" id="UP000289784"/>
    </source>
</evidence>
<keyword evidence="1" id="KW-0812">Transmembrane</keyword>
<comment type="caution">
    <text evidence="2">The sequence shown here is derived from an EMBL/GenBank/DDBJ whole genome shotgun (WGS) entry which is preliminary data.</text>
</comment>
<feature type="transmembrane region" description="Helical" evidence="1">
    <location>
        <begin position="57"/>
        <end position="76"/>
    </location>
</feature>
<sequence>MNSNALRTTALILLALLMAATRLNLPMTATHLGPVPDASWAAFFIGGFYLRGWGRWAFPLLMALAVGVDYVVISGQGMSFWQHYCVSAAYWFLVPAYLALWMGGSLTRRVYRQADGRALAVLAAALVASVTLCHLLSQGSFYWISEVVAQPTLAGWWKNFSDWYLPYLRTTAIYVGLAIIVHVGVEQTWRLTHPRKATR</sequence>
<dbReference type="OrthoDB" id="9787530at2"/>
<evidence type="ECO:0000313" key="2">
    <source>
        <dbReference type="EMBL" id="RXR04367.1"/>
    </source>
</evidence>
<reference evidence="2 3" key="1">
    <citation type="submission" date="2019-01" db="EMBL/GenBank/DDBJ databases">
        <title>Pseudoxanthomonas composti sp. nov., isolated from compost.</title>
        <authorList>
            <person name="Yang G."/>
        </authorList>
    </citation>
    <scope>NUCLEOTIDE SEQUENCE [LARGE SCALE GENOMIC DNA]</scope>
    <source>
        <strain evidence="2 3">GSS15</strain>
    </source>
</reference>
<protein>
    <recommendedName>
        <fullName evidence="4">Cobalamin ABC transporter</fullName>
    </recommendedName>
</protein>
<name>A0A4Q1JTP6_9GAMM</name>
<evidence type="ECO:0000256" key="1">
    <source>
        <dbReference type="SAM" id="Phobius"/>
    </source>
</evidence>